<dbReference type="PRINTS" id="PR00455">
    <property type="entry name" value="HTHTETR"/>
</dbReference>
<accession>A0ABU2L552</accession>
<dbReference type="InterPro" id="IPR001647">
    <property type="entry name" value="HTH_TetR"/>
</dbReference>
<dbReference type="PANTHER" id="PTHR30055:SF234">
    <property type="entry name" value="HTH-TYPE TRANSCRIPTIONAL REGULATOR BETI"/>
    <property type="match status" value="1"/>
</dbReference>
<dbReference type="InterPro" id="IPR047923">
    <property type="entry name" value="ArpA-like"/>
</dbReference>
<keyword evidence="1" id="KW-0805">Transcription regulation</keyword>
<dbReference type="Proteomes" id="UP001183388">
    <property type="component" value="Unassembled WGS sequence"/>
</dbReference>
<dbReference type="InterPro" id="IPR036271">
    <property type="entry name" value="Tet_transcr_reg_TetR-rel_C_sf"/>
</dbReference>
<proteinExistence type="predicted"/>
<sequence>MTTQQRLRARPKQERAVRTRAEILRAAGELFAQHGYHATSVQDVADRTGMTKGAVYFHFSSKEELALALATAHSASLPPLIREVQAKGLDALHTAEEILNRACVSLQNDPVTRAVAQLQFERPAIPGLPLPHAEWTKLLAALLTLAKFNGELREGVDPEAAARALVAALLGIQHLVATGSGPADLFTRWCEIRDLLFQALHAG</sequence>
<comment type="caution">
    <text evidence="6">The sequence shown here is derived from an EMBL/GenBank/DDBJ whole genome shotgun (WGS) entry which is preliminary data.</text>
</comment>
<gene>
    <name evidence="6" type="ORF">RM780_06905</name>
</gene>
<dbReference type="RefSeq" id="WP_311629626.1">
    <property type="nucleotide sequence ID" value="NZ_JAVREN010000007.1"/>
</dbReference>
<evidence type="ECO:0000256" key="2">
    <source>
        <dbReference type="ARBA" id="ARBA00023125"/>
    </source>
</evidence>
<keyword evidence="7" id="KW-1185">Reference proteome</keyword>
<organism evidence="6 7">
    <name type="scientific">Streptomyces boetiae</name>
    <dbReference type="NCBI Taxonomy" id="3075541"/>
    <lineage>
        <taxon>Bacteria</taxon>
        <taxon>Bacillati</taxon>
        <taxon>Actinomycetota</taxon>
        <taxon>Actinomycetes</taxon>
        <taxon>Kitasatosporales</taxon>
        <taxon>Streptomycetaceae</taxon>
        <taxon>Streptomyces</taxon>
    </lineage>
</organism>
<evidence type="ECO:0000313" key="7">
    <source>
        <dbReference type="Proteomes" id="UP001183388"/>
    </source>
</evidence>
<dbReference type="Gene3D" id="1.10.357.10">
    <property type="entry name" value="Tetracycline Repressor, domain 2"/>
    <property type="match status" value="1"/>
</dbReference>
<dbReference type="EMBL" id="JAVREN010000007">
    <property type="protein sequence ID" value="MDT0306689.1"/>
    <property type="molecule type" value="Genomic_DNA"/>
</dbReference>
<evidence type="ECO:0000313" key="6">
    <source>
        <dbReference type="EMBL" id="MDT0306689.1"/>
    </source>
</evidence>
<dbReference type="PROSITE" id="PS50977">
    <property type="entry name" value="HTH_TETR_2"/>
    <property type="match status" value="1"/>
</dbReference>
<evidence type="ECO:0000259" key="5">
    <source>
        <dbReference type="PROSITE" id="PS50977"/>
    </source>
</evidence>
<dbReference type="InterPro" id="IPR009057">
    <property type="entry name" value="Homeodomain-like_sf"/>
</dbReference>
<feature type="domain" description="HTH tetR-type" evidence="5">
    <location>
        <begin position="17"/>
        <end position="77"/>
    </location>
</feature>
<reference evidence="7" key="1">
    <citation type="submission" date="2023-07" db="EMBL/GenBank/DDBJ databases">
        <title>30 novel species of actinomycetes from the DSMZ collection.</title>
        <authorList>
            <person name="Nouioui I."/>
        </authorList>
    </citation>
    <scope>NUCLEOTIDE SEQUENCE [LARGE SCALE GENOMIC DNA]</scope>
    <source>
        <strain evidence="7">DSM 44917</strain>
    </source>
</reference>
<dbReference type="Pfam" id="PF00440">
    <property type="entry name" value="TetR_N"/>
    <property type="match status" value="1"/>
</dbReference>
<dbReference type="NCBIfam" id="NF041196">
    <property type="entry name" value="ScbR_bind_reg"/>
    <property type="match status" value="1"/>
</dbReference>
<evidence type="ECO:0000256" key="3">
    <source>
        <dbReference type="ARBA" id="ARBA00023163"/>
    </source>
</evidence>
<name>A0ABU2L552_9ACTN</name>
<feature type="DNA-binding region" description="H-T-H motif" evidence="4">
    <location>
        <begin position="40"/>
        <end position="59"/>
    </location>
</feature>
<evidence type="ECO:0000256" key="1">
    <source>
        <dbReference type="ARBA" id="ARBA00023015"/>
    </source>
</evidence>
<dbReference type="SUPFAM" id="SSF46689">
    <property type="entry name" value="Homeodomain-like"/>
    <property type="match status" value="1"/>
</dbReference>
<dbReference type="SUPFAM" id="SSF48498">
    <property type="entry name" value="Tetracyclin repressor-like, C-terminal domain"/>
    <property type="match status" value="1"/>
</dbReference>
<evidence type="ECO:0000256" key="4">
    <source>
        <dbReference type="PROSITE-ProRule" id="PRU00335"/>
    </source>
</evidence>
<dbReference type="InterPro" id="IPR050109">
    <property type="entry name" value="HTH-type_TetR-like_transc_reg"/>
</dbReference>
<keyword evidence="2 4" id="KW-0238">DNA-binding</keyword>
<keyword evidence="3" id="KW-0804">Transcription</keyword>
<protein>
    <submittedName>
        <fullName evidence="6">ScbR family autoregulator-binding transcription factor</fullName>
    </submittedName>
</protein>
<dbReference type="PANTHER" id="PTHR30055">
    <property type="entry name" value="HTH-TYPE TRANSCRIPTIONAL REGULATOR RUTR"/>
    <property type="match status" value="1"/>
</dbReference>